<feature type="signal peptide" evidence="3">
    <location>
        <begin position="1"/>
        <end position="23"/>
    </location>
</feature>
<keyword evidence="3" id="KW-0732">Signal</keyword>
<keyword evidence="1" id="KW-0813">Transport</keyword>
<comment type="function">
    <text evidence="1">Component of the exocyst complex involved in the docking of exocytic vesicles with fusion sites on the plasma membrane.</text>
</comment>
<feature type="region of interest" description="Disordered" evidence="2">
    <location>
        <begin position="695"/>
        <end position="731"/>
    </location>
</feature>
<evidence type="ECO:0000256" key="1">
    <source>
        <dbReference type="RuleBase" id="RU367079"/>
    </source>
</evidence>
<evidence type="ECO:0000313" key="4">
    <source>
        <dbReference type="EMBL" id="VDK41555.1"/>
    </source>
</evidence>
<dbReference type="Proteomes" id="UP000282613">
    <property type="component" value="Unassembled WGS sequence"/>
</dbReference>
<reference evidence="4 5" key="2">
    <citation type="submission" date="2018-11" db="EMBL/GenBank/DDBJ databases">
        <authorList>
            <consortium name="Pathogen Informatics"/>
        </authorList>
    </citation>
    <scope>NUCLEOTIDE SEQUENCE [LARGE SCALE GENOMIC DNA]</scope>
</reference>
<dbReference type="AlphaFoldDB" id="A0A158RAD3"/>
<reference evidence="6" key="1">
    <citation type="submission" date="2016-04" db="UniProtKB">
        <authorList>
            <consortium name="WormBaseParasite"/>
        </authorList>
    </citation>
    <scope>IDENTIFICATION</scope>
</reference>
<dbReference type="GO" id="GO:0015031">
    <property type="term" value="P:protein transport"/>
    <property type="evidence" value="ECO:0007669"/>
    <property type="project" value="UniProtKB-KW"/>
</dbReference>
<name>A0A158RAD3_TAEAS</name>
<dbReference type="GO" id="GO:0090522">
    <property type="term" value="P:vesicle tethering involved in exocytosis"/>
    <property type="evidence" value="ECO:0007669"/>
    <property type="project" value="UniProtKB-UniRule"/>
</dbReference>
<evidence type="ECO:0000256" key="3">
    <source>
        <dbReference type="SAM" id="SignalP"/>
    </source>
</evidence>
<feature type="chain" id="PRO_5043135924" description="Exocyst complex component Sec8" evidence="3">
    <location>
        <begin position="24"/>
        <end position="1204"/>
    </location>
</feature>
<dbReference type="PANTHER" id="PTHR14146:SF0">
    <property type="entry name" value="EXOCYST COMPLEX COMPONENT 4"/>
    <property type="match status" value="1"/>
</dbReference>
<dbReference type="EMBL" id="UYRS01018963">
    <property type="protein sequence ID" value="VDK41555.1"/>
    <property type="molecule type" value="Genomic_DNA"/>
</dbReference>
<dbReference type="PANTHER" id="PTHR14146">
    <property type="entry name" value="EXOCYST COMPLEX COMPONENT 4"/>
    <property type="match status" value="1"/>
</dbReference>
<keyword evidence="5" id="KW-1185">Reference proteome</keyword>
<keyword evidence="1" id="KW-0268">Exocytosis</keyword>
<dbReference type="OrthoDB" id="272977at2759"/>
<comment type="similarity">
    <text evidence="1">Belongs to the SEC8 family.</text>
</comment>
<dbReference type="STRING" id="60517.A0A158RAD3"/>
<dbReference type="WBParaSite" id="TASK_0000902801-mRNA-1">
    <property type="protein sequence ID" value="TASK_0000902801-mRNA-1"/>
    <property type="gene ID" value="TASK_0000902801"/>
</dbReference>
<evidence type="ECO:0000256" key="2">
    <source>
        <dbReference type="SAM" id="MobiDB-lite"/>
    </source>
</evidence>
<dbReference type="GO" id="GO:0006893">
    <property type="term" value="P:Golgi to plasma membrane transport"/>
    <property type="evidence" value="ECO:0007669"/>
    <property type="project" value="TreeGrafter"/>
</dbReference>
<organism evidence="6">
    <name type="scientific">Taenia asiatica</name>
    <name type="common">Asian tapeworm</name>
    <dbReference type="NCBI Taxonomy" id="60517"/>
    <lineage>
        <taxon>Eukaryota</taxon>
        <taxon>Metazoa</taxon>
        <taxon>Spiralia</taxon>
        <taxon>Lophotrochozoa</taxon>
        <taxon>Platyhelminthes</taxon>
        <taxon>Cestoda</taxon>
        <taxon>Eucestoda</taxon>
        <taxon>Cyclophyllidea</taxon>
        <taxon>Taeniidae</taxon>
        <taxon>Taenia</taxon>
    </lineage>
</organism>
<dbReference type="GO" id="GO:0000145">
    <property type="term" value="C:exocyst"/>
    <property type="evidence" value="ECO:0007669"/>
    <property type="project" value="UniProtKB-UniRule"/>
</dbReference>
<gene>
    <name evidence="4" type="ORF">TASK_LOCUS9029</name>
</gene>
<proteinExistence type="inferred from homology"/>
<protein>
    <recommendedName>
        <fullName evidence="1">Exocyst complex component Sec8</fullName>
    </recommendedName>
</protein>
<evidence type="ECO:0000313" key="5">
    <source>
        <dbReference type="Proteomes" id="UP000282613"/>
    </source>
</evidence>
<evidence type="ECO:0000313" key="6">
    <source>
        <dbReference type="WBParaSite" id="TASK_0000902801-mRNA-1"/>
    </source>
</evidence>
<sequence length="1204" mass="133786">MSFIHGLLEKLVVWFFYPCVCSSSKEVRERKRRLLERDYTETEEVLNVYLNEKYDDVTRILNIYRDVSGDLEKNRKAVQKMKRDIGQCKSLLSFNREELRRLWLELVEQRRSLELIEVLDRVKTAPEVLKNLIAAKAWPEATEYLLKMTEIMTKEVEHVPALDTVKAELSAKKKILTDEMRATLFFLVFNQPIALVINDKNNRSSSETFIYSSLTSYIADNLSDFYPSHRGSQLIDGVSTLSDLPLSDWRSLSSDPPEVDSSLFNDPLAVAGSLLSKRQGSESLTSSKEAKNRMMHHSYGEANRTRDFMDRMITDKGQWAENIVALTHCLHRLQKLSQKQSLLKMCYPCNVSLSALIVNILTQAFSSWRHKTQSDLSRTPTSKSPRNDNEIFVPGRGLIAEIHNSITLPAIAEIERTQVLCLTTIFHLRYSSRFSFAVQGETAPASSLADPTYLVELLQLLFPALCMHFNAFMLVLRTTRKIKEVPDFLPILQNPSISFQFSDVLSEEHIWEYIQIEVQTVLSAHLSNQIPLNNPTLPVTDNRGSSTSVTAVSNFNASKLDLNALMGKRKGALPAFLSGVTGDSGGSSNVQHSGLNDGSSTSNTGELFFSFSKTAHSLSLNSYLRGNRINIPSANDSVGIKLLNMEDNGGVQGETVSSYPIVCRPSAGNVKNIYSLVLAFARHIEMQPVSSEGVVQRGLSSDGDGTDVVTTGSERRPPTVASLRESKNGTGPTSIVQGLRGAIFAMGAQKMLPKNFIDRLYLPNAEVELRQPIVLAVSSISVSESSGATIPSAEWARDNDLSRFWTNFPVWQRMMAADAFATVNTAHNVGNPHDAQLGSGANSSKSAIFGDPCQPSTPGSSLSSAAAIVLGLSNLGLNGRTDPTFTGGASLQAIPFANSVGQDSGVESDRADGGISGVAVSNGGISKQEDILLHEREATRLAVKEMDNLLHIIGDEVGSSTDFCLPTADMLTIKSMGRLRESVHWLERCVQNWLVWLESNVSDLDMVSFATAAEELTSLSDATLLTVYLDVRVQAYNLFGNLPRTANFWCPVDEVDVDSEVTRCLIYWDQLQEVLIHSFCPHEIRFIFDGLGDFISQIFLRLIPQITRMNVNGNRKMCRNIYKLQQALALLTENHESDLIRVKQLYELFYLNPEAVVNRVIEQGVAFEVGVYQNLLRLYQRSHPSHDHSRTDDSITKLAQIIRA</sequence>
<accession>A0A158RAD3</accession>
<feature type="region of interest" description="Disordered" evidence="2">
    <location>
        <begin position="279"/>
        <end position="298"/>
    </location>
</feature>
<dbReference type="GO" id="GO:0006612">
    <property type="term" value="P:protein targeting to membrane"/>
    <property type="evidence" value="ECO:0007669"/>
    <property type="project" value="UniProtKB-UniRule"/>
</dbReference>
<keyword evidence="1" id="KW-0653">Protein transport</keyword>
<dbReference type="InterPro" id="IPR039682">
    <property type="entry name" value="Sec8/EXOC4"/>
</dbReference>